<gene>
    <name evidence="1" type="ORF">PS645_01777</name>
</gene>
<proteinExistence type="predicted"/>
<sequence length="82" mass="8420">MPTALRSRCLSGAKGFSKTLRSTWTQVRLVLPGGSTGATGAAIGGSIKDTVTPITTYCHQVPAKEDLVSDQAIASNLGACKV</sequence>
<organism evidence="1 2">
    <name type="scientific">Pseudomonas fluorescens</name>
    <dbReference type="NCBI Taxonomy" id="294"/>
    <lineage>
        <taxon>Bacteria</taxon>
        <taxon>Pseudomonadati</taxon>
        <taxon>Pseudomonadota</taxon>
        <taxon>Gammaproteobacteria</taxon>
        <taxon>Pseudomonadales</taxon>
        <taxon>Pseudomonadaceae</taxon>
        <taxon>Pseudomonas</taxon>
    </lineage>
</organism>
<dbReference type="AlphaFoldDB" id="A0A5E6RR64"/>
<evidence type="ECO:0000313" key="1">
    <source>
        <dbReference type="EMBL" id="VVM71247.1"/>
    </source>
</evidence>
<dbReference type="EMBL" id="CABVGX010000010">
    <property type="protein sequence ID" value="VVM71247.1"/>
    <property type="molecule type" value="Genomic_DNA"/>
</dbReference>
<dbReference type="Proteomes" id="UP000325607">
    <property type="component" value="Unassembled WGS sequence"/>
</dbReference>
<accession>A0A5E6RR64</accession>
<evidence type="ECO:0000313" key="2">
    <source>
        <dbReference type="Proteomes" id="UP000325607"/>
    </source>
</evidence>
<reference evidence="1 2" key="1">
    <citation type="submission" date="2019-09" db="EMBL/GenBank/DDBJ databases">
        <authorList>
            <person name="Chandra G."/>
            <person name="Truman W A."/>
        </authorList>
    </citation>
    <scope>NUCLEOTIDE SEQUENCE [LARGE SCALE GENOMIC DNA]</scope>
    <source>
        <strain evidence="1">PS645</strain>
    </source>
</reference>
<protein>
    <submittedName>
        <fullName evidence="1">Uncharacterized protein</fullName>
    </submittedName>
</protein>
<name>A0A5E6RR64_PSEFL</name>